<comment type="caution">
    <text evidence="17">The sequence shown here is derived from an EMBL/GenBank/DDBJ whole genome shotgun (WGS) entry which is preliminary data.</text>
</comment>
<evidence type="ECO:0000313" key="18">
    <source>
        <dbReference type="Proteomes" id="UP001163823"/>
    </source>
</evidence>
<name>A0AAD7KVK6_QUISA</name>
<evidence type="ECO:0000313" key="17">
    <source>
        <dbReference type="EMBL" id="KAJ7945886.1"/>
    </source>
</evidence>
<keyword evidence="5" id="KW-0808">Transferase</keyword>
<keyword evidence="6 15" id="KW-0812">Transmembrane</keyword>
<dbReference type="PROSITE" id="PS50089">
    <property type="entry name" value="ZF_RING_2"/>
    <property type="match status" value="1"/>
</dbReference>
<dbReference type="Proteomes" id="UP001163823">
    <property type="component" value="Chromosome 13"/>
</dbReference>
<keyword evidence="7" id="KW-0479">Metal-binding</keyword>
<sequence>MMVMEIFISLVLLLVGIFVLVAIHVCIVGRAFGRENQDDDLTQSDSIRTRKMSIEDLNKLPCFDYTEAEKGANLVDCAVCLENFSVGDKCRLLPNCSHFFHVHCIDSWLLRTPICPICRTCANSPKIGKALGEEGRVIEANVGIEMT</sequence>
<comment type="subcellular location">
    <subcellularLocation>
        <location evidence="2">Membrane</location>
        <topology evidence="2">Single-pass membrane protein</topology>
    </subcellularLocation>
</comment>
<dbReference type="PANTHER" id="PTHR45768">
    <property type="entry name" value="E3 UBIQUITIN-PROTEIN LIGASE RNF13-LIKE"/>
    <property type="match status" value="1"/>
</dbReference>
<dbReference type="EMBL" id="JARAOO010000013">
    <property type="protein sequence ID" value="KAJ7945886.1"/>
    <property type="molecule type" value="Genomic_DNA"/>
</dbReference>
<dbReference type="InterPro" id="IPR001841">
    <property type="entry name" value="Znf_RING"/>
</dbReference>
<dbReference type="SMART" id="SM00184">
    <property type="entry name" value="RING"/>
    <property type="match status" value="1"/>
</dbReference>
<evidence type="ECO:0000259" key="16">
    <source>
        <dbReference type="PROSITE" id="PS50089"/>
    </source>
</evidence>
<comment type="pathway">
    <text evidence="3">Protein modification; protein ubiquitination.</text>
</comment>
<evidence type="ECO:0000256" key="15">
    <source>
        <dbReference type="SAM" id="Phobius"/>
    </source>
</evidence>
<dbReference type="AlphaFoldDB" id="A0AAD7KVK6"/>
<organism evidence="17 18">
    <name type="scientific">Quillaja saponaria</name>
    <name type="common">Soap bark tree</name>
    <dbReference type="NCBI Taxonomy" id="32244"/>
    <lineage>
        <taxon>Eukaryota</taxon>
        <taxon>Viridiplantae</taxon>
        <taxon>Streptophyta</taxon>
        <taxon>Embryophyta</taxon>
        <taxon>Tracheophyta</taxon>
        <taxon>Spermatophyta</taxon>
        <taxon>Magnoliopsida</taxon>
        <taxon>eudicotyledons</taxon>
        <taxon>Gunneridae</taxon>
        <taxon>Pentapetalae</taxon>
        <taxon>rosids</taxon>
        <taxon>fabids</taxon>
        <taxon>Fabales</taxon>
        <taxon>Quillajaceae</taxon>
        <taxon>Quillaja</taxon>
    </lineage>
</organism>
<accession>A0AAD7KVK6</accession>
<dbReference type="KEGG" id="qsa:O6P43_030887"/>
<keyword evidence="8 14" id="KW-0863">Zinc-finger</keyword>
<dbReference type="SUPFAM" id="SSF57850">
    <property type="entry name" value="RING/U-box"/>
    <property type="match status" value="1"/>
</dbReference>
<evidence type="ECO:0000256" key="1">
    <source>
        <dbReference type="ARBA" id="ARBA00000900"/>
    </source>
</evidence>
<dbReference type="PANTHER" id="PTHR45768:SF13">
    <property type="entry name" value="TRANSCRIPTION FACTOR C2H2 FAMILY-RELATED"/>
    <property type="match status" value="1"/>
</dbReference>
<evidence type="ECO:0000256" key="11">
    <source>
        <dbReference type="ARBA" id="ARBA00022989"/>
    </source>
</evidence>
<dbReference type="GO" id="GO:0061630">
    <property type="term" value="F:ubiquitin protein ligase activity"/>
    <property type="evidence" value="ECO:0007669"/>
    <property type="project" value="UniProtKB-EC"/>
</dbReference>
<keyword evidence="9" id="KW-0833">Ubl conjugation pathway</keyword>
<feature type="transmembrane region" description="Helical" evidence="15">
    <location>
        <begin position="6"/>
        <end position="27"/>
    </location>
</feature>
<evidence type="ECO:0000256" key="14">
    <source>
        <dbReference type="PROSITE-ProRule" id="PRU00175"/>
    </source>
</evidence>
<proteinExistence type="inferred from homology"/>
<comment type="similarity">
    <text evidence="13">Belongs to the RING-type zinc finger family. ATL subfamily.</text>
</comment>
<keyword evidence="10" id="KW-0862">Zinc</keyword>
<keyword evidence="11 15" id="KW-1133">Transmembrane helix</keyword>
<evidence type="ECO:0000256" key="8">
    <source>
        <dbReference type="ARBA" id="ARBA00022771"/>
    </source>
</evidence>
<evidence type="ECO:0000256" key="10">
    <source>
        <dbReference type="ARBA" id="ARBA00022833"/>
    </source>
</evidence>
<comment type="catalytic activity">
    <reaction evidence="1">
        <text>S-ubiquitinyl-[E2 ubiquitin-conjugating enzyme]-L-cysteine + [acceptor protein]-L-lysine = [E2 ubiquitin-conjugating enzyme]-L-cysteine + N(6)-ubiquitinyl-[acceptor protein]-L-lysine.</text>
        <dbReference type="EC" id="2.3.2.27"/>
    </reaction>
</comment>
<dbReference type="Pfam" id="PF13639">
    <property type="entry name" value="zf-RING_2"/>
    <property type="match status" value="1"/>
</dbReference>
<evidence type="ECO:0000256" key="9">
    <source>
        <dbReference type="ARBA" id="ARBA00022786"/>
    </source>
</evidence>
<evidence type="ECO:0000256" key="2">
    <source>
        <dbReference type="ARBA" id="ARBA00004167"/>
    </source>
</evidence>
<reference evidence="17" key="1">
    <citation type="journal article" date="2023" name="Science">
        <title>Elucidation of the pathway for biosynthesis of saponin adjuvants from the soapbark tree.</title>
        <authorList>
            <person name="Reed J."/>
            <person name="Orme A."/>
            <person name="El-Demerdash A."/>
            <person name="Owen C."/>
            <person name="Martin L.B.B."/>
            <person name="Misra R.C."/>
            <person name="Kikuchi S."/>
            <person name="Rejzek M."/>
            <person name="Martin A.C."/>
            <person name="Harkess A."/>
            <person name="Leebens-Mack J."/>
            <person name="Louveau T."/>
            <person name="Stephenson M.J."/>
            <person name="Osbourn A."/>
        </authorList>
    </citation>
    <scope>NUCLEOTIDE SEQUENCE</scope>
    <source>
        <strain evidence="17">S10</strain>
    </source>
</reference>
<dbReference type="EC" id="2.3.2.27" evidence="4"/>
<protein>
    <recommendedName>
        <fullName evidence="4">RING-type E3 ubiquitin transferase</fullName>
        <ecNumber evidence="4">2.3.2.27</ecNumber>
    </recommendedName>
</protein>
<evidence type="ECO:0000256" key="3">
    <source>
        <dbReference type="ARBA" id="ARBA00004906"/>
    </source>
</evidence>
<dbReference type="Gene3D" id="3.30.40.10">
    <property type="entry name" value="Zinc/RING finger domain, C3HC4 (zinc finger)"/>
    <property type="match status" value="1"/>
</dbReference>
<evidence type="ECO:0000256" key="6">
    <source>
        <dbReference type="ARBA" id="ARBA00022692"/>
    </source>
</evidence>
<feature type="domain" description="RING-type" evidence="16">
    <location>
        <begin position="77"/>
        <end position="119"/>
    </location>
</feature>
<evidence type="ECO:0000256" key="13">
    <source>
        <dbReference type="ARBA" id="ARBA00024209"/>
    </source>
</evidence>
<keyword evidence="18" id="KW-1185">Reference proteome</keyword>
<gene>
    <name evidence="17" type="ORF">O6P43_030887</name>
</gene>
<evidence type="ECO:0000256" key="12">
    <source>
        <dbReference type="ARBA" id="ARBA00023136"/>
    </source>
</evidence>
<dbReference type="GO" id="GO:0008270">
    <property type="term" value="F:zinc ion binding"/>
    <property type="evidence" value="ECO:0007669"/>
    <property type="project" value="UniProtKB-KW"/>
</dbReference>
<evidence type="ECO:0000256" key="7">
    <source>
        <dbReference type="ARBA" id="ARBA00022723"/>
    </source>
</evidence>
<evidence type="ECO:0000256" key="4">
    <source>
        <dbReference type="ARBA" id="ARBA00012483"/>
    </source>
</evidence>
<dbReference type="InterPro" id="IPR013083">
    <property type="entry name" value="Znf_RING/FYVE/PHD"/>
</dbReference>
<keyword evidence="12 15" id="KW-0472">Membrane</keyword>
<evidence type="ECO:0000256" key="5">
    <source>
        <dbReference type="ARBA" id="ARBA00022679"/>
    </source>
</evidence>
<dbReference type="GO" id="GO:0016020">
    <property type="term" value="C:membrane"/>
    <property type="evidence" value="ECO:0007669"/>
    <property type="project" value="UniProtKB-SubCell"/>
</dbReference>